<name>A0A2A6LYL1_RHIFR</name>
<comment type="caution">
    <text evidence="2">The sequence shown here is derived from an EMBL/GenBank/DDBJ whole genome shotgun (WGS) entry which is preliminary data.</text>
</comment>
<feature type="region of interest" description="Disordered" evidence="1">
    <location>
        <begin position="1"/>
        <end position="27"/>
    </location>
</feature>
<dbReference type="RefSeq" id="WP_097586939.1">
    <property type="nucleotide sequence ID" value="NZ_NWTC01000009.1"/>
</dbReference>
<dbReference type="EMBL" id="NWTC01000009">
    <property type="protein sequence ID" value="PDT47332.1"/>
    <property type="molecule type" value="Genomic_DNA"/>
</dbReference>
<evidence type="ECO:0000313" key="3">
    <source>
        <dbReference type="Proteomes" id="UP000220353"/>
    </source>
</evidence>
<organism evidence="2 3">
    <name type="scientific">Rhizobium fredii</name>
    <name type="common">Sinorhizobium fredii</name>
    <dbReference type="NCBI Taxonomy" id="380"/>
    <lineage>
        <taxon>Bacteria</taxon>
        <taxon>Pseudomonadati</taxon>
        <taxon>Pseudomonadota</taxon>
        <taxon>Alphaproteobacteria</taxon>
        <taxon>Hyphomicrobiales</taxon>
        <taxon>Rhizobiaceae</taxon>
        <taxon>Sinorhizobium/Ensifer group</taxon>
        <taxon>Sinorhizobium</taxon>
    </lineage>
</organism>
<proteinExistence type="predicted"/>
<evidence type="ECO:0000313" key="2">
    <source>
        <dbReference type="EMBL" id="PDT47332.1"/>
    </source>
</evidence>
<evidence type="ECO:0000256" key="1">
    <source>
        <dbReference type="SAM" id="MobiDB-lite"/>
    </source>
</evidence>
<sequence>MGWLSNLFGGGSNKTTTTSNSEPWKAAQPALKSGLSQAQKLFNADKDGSYYSGSTVVPWSQQTQQGMGFVQNNARANMGRTGLAGQYQDVINQGGFNDAQRAALANTQATANSSFNINANPAFQQVLRQAQNAARDSVNMSAGGAGRYGGGIHQGNLASEVGDLTSRMVGQEYQNWQGRRDAANNNLFNMGQQGIGNLGTAYSGLNQPAHDLFQVGAMNEDLATRQMNDKLRIFNEKNQAPWDQIARLNAVASGAGQMGGTTTQSQPGQNPFLTALGYGATGLGLLGGF</sequence>
<dbReference type="AlphaFoldDB" id="A0A2A6LYL1"/>
<reference evidence="2 3" key="1">
    <citation type="submission" date="2017-09" db="EMBL/GenBank/DDBJ databases">
        <title>Comparative genomics of rhizobia isolated from Phaseolus vulgaris in China.</title>
        <authorList>
            <person name="Tong W."/>
        </authorList>
    </citation>
    <scope>NUCLEOTIDE SEQUENCE [LARGE SCALE GENOMIC DNA]</scope>
    <source>
        <strain evidence="2 3">PCH1</strain>
    </source>
</reference>
<accession>A0A2A6LYL1</accession>
<gene>
    <name evidence="2" type="ORF">CO661_14210</name>
</gene>
<dbReference type="Proteomes" id="UP000220353">
    <property type="component" value="Unassembled WGS sequence"/>
</dbReference>
<protein>
    <submittedName>
        <fullName evidence="2">Uncharacterized protein</fullName>
    </submittedName>
</protein>